<dbReference type="Proteomes" id="UP000808761">
    <property type="component" value="Unassembled WGS sequence"/>
</dbReference>
<proteinExistence type="predicted"/>
<evidence type="ECO:0000259" key="3">
    <source>
        <dbReference type="PROSITE" id="PS51462"/>
    </source>
</evidence>
<reference evidence="4" key="1">
    <citation type="submission" date="2020-07" db="EMBL/GenBank/DDBJ databases">
        <title>Huge and variable diversity of episymbiotic CPR bacteria and DPANN archaea in groundwater ecosystems.</title>
        <authorList>
            <person name="He C.Y."/>
            <person name="Keren R."/>
            <person name="Whittaker M."/>
            <person name="Farag I.F."/>
            <person name="Doudna J."/>
            <person name="Cate J.H.D."/>
            <person name="Banfield J.F."/>
        </authorList>
    </citation>
    <scope>NUCLEOTIDE SEQUENCE</scope>
    <source>
        <strain evidence="4">NC_groundwater_1860_Pr3_B-0.1um_51_7</strain>
    </source>
</reference>
<dbReference type="GO" id="GO:0016787">
    <property type="term" value="F:hydrolase activity"/>
    <property type="evidence" value="ECO:0007669"/>
    <property type="project" value="UniProtKB-KW"/>
</dbReference>
<protein>
    <submittedName>
        <fullName evidence="4">NUDIX hydrolase</fullName>
    </submittedName>
</protein>
<evidence type="ECO:0000256" key="1">
    <source>
        <dbReference type="ARBA" id="ARBA00001946"/>
    </source>
</evidence>
<dbReference type="GO" id="GO:0019693">
    <property type="term" value="P:ribose phosphate metabolic process"/>
    <property type="evidence" value="ECO:0007669"/>
    <property type="project" value="TreeGrafter"/>
</dbReference>
<feature type="domain" description="Nudix hydrolase" evidence="3">
    <location>
        <begin position="40"/>
        <end position="169"/>
    </location>
</feature>
<evidence type="ECO:0000256" key="2">
    <source>
        <dbReference type="ARBA" id="ARBA00022801"/>
    </source>
</evidence>
<gene>
    <name evidence="4" type="ORF">HZB08_02810</name>
</gene>
<accession>A0A9D6YT75</accession>
<comment type="cofactor">
    <cofactor evidence="1">
        <name>Mg(2+)</name>
        <dbReference type="ChEBI" id="CHEBI:18420"/>
    </cofactor>
</comment>
<evidence type="ECO:0000313" key="4">
    <source>
        <dbReference type="EMBL" id="MBI5078932.1"/>
    </source>
</evidence>
<dbReference type="PANTHER" id="PTHR11839:SF18">
    <property type="entry name" value="NUDIX HYDROLASE DOMAIN-CONTAINING PROTEIN"/>
    <property type="match status" value="1"/>
</dbReference>
<dbReference type="FunFam" id="3.90.79.10:FF:000024">
    <property type="entry name" value="ADP-ribose pyrophosphatase"/>
    <property type="match status" value="1"/>
</dbReference>
<dbReference type="GO" id="GO:0006753">
    <property type="term" value="P:nucleoside phosphate metabolic process"/>
    <property type="evidence" value="ECO:0007669"/>
    <property type="project" value="TreeGrafter"/>
</dbReference>
<dbReference type="PROSITE" id="PS51462">
    <property type="entry name" value="NUDIX"/>
    <property type="match status" value="1"/>
</dbReference>
<sequence length="181" mass="20453">MDKFEEKKLNSEKVFKGRLLGVRVDTVELPTGKIATREIVEHPGAVAVVAITDENELVMIRQFRRAAGEILLEVPAGVPQEKEEGEAAARRELEEETGYRAKKVKKVWEGYVSPGYSTELIQYYLALDMNAVKQRPDEDEFIEVEMVDIEACLELVRTGKIRDNKTIVGVMIADLFVRGEL</sequence>
<comment type="caution">
    <text evidence="4">The sequence shown here is derived from an EMBL/GenBank/DDBJ whole genome shotgun (WGS) entry which is preliminary data.</text>
</comment>
<dbReference type="GO" id="GO:0005829">
    <property type="term" value="C:cytosol"/>
    <property type="evidence" value="ECO:0007669"/>
    <property type="project" value="TreeGrafter"/>
</dbReference>
<dbReference type="SUPFAM" id="SSF55811">
    <property type="entry name" value="Nudix"/>
    <property type="match status" value="1"/>
</dbReference>
<evidence type="ECO:0000313" key="5">
    <source>
        <dbReference type="Proteomes" id="UP000808761"/>
    </source>
</evidence>
<dbReference type="InterPro" id="IPR020084">
    <property type="entry name" value="NUDIX_hydrolase_CS"/>
</dbReference>
<organism evidence="4 5">
    <name type="scientific">Candidatus Saganbacteria bacterium</name>
    <dbReference type="NCBI Taxonomy" id="2575572"/>
    <lineage>
        <taxon>Bacteria</taxon>
        <taxon>Bacillati</taxon>
        <taxon>Saganbacteria</taxon>
    </lineage>
</organism>
<name>A0A9D6YT75_UNCSA</name>
<dbReference type="Gene3D" id="3.90.79.10">
    <property type="entry name" value="Nucleoside Triphosphate Pyrophosphohydrolase"/>
    <property type="match status" value="1"/>
</dbReference>
<keyword evidence="2 4" id="KW-0378">Hydrolase</keyword>
<dbReference type="PANTHER" id="PTHR11839">
    <property type="entry name" value="UDP/ADP-SUGAR PYROPHOSPHATASE"/>
    <property type="match status" value="1"/>
</dbReference>
<dbReference type="InterPro" id="IPR015797">
    <property type="entry name" value="NUDIX_hydrolase-like_dom_sf"/>
</dbReference>
<dbReference type="EMBL" id="JACRKR010000137">
    <property type="protein sequence ID" value="MBI5078932.1"/>
    <property type="molecule type" value="Genomic_DNA"/>
</dbReference>
<dbReference type="AlphaFoldDB" id="A0A9D6YT75"/>
<dbReference type="PROSITE" id="PS00893">
    <property type="entry name" value="NUDIX_BOX"/>
    <property type="match status" value="1"/>
</dbReference>
<dbReference type="InterPro" id="IPR000086">
    <property type="entry name" value="NUDIX_hydrolase_dom"/>
</dbReference>
<dbReference type="Pfam" id="PF00293">
    <property type="entry name" value="NUDIX"/>
    <property type="match status" value="1"/>
</dbReference>